<dbReference type="RefSeq" id="WP_103720164.1">
    <property type="nucleotide sequence ID" value="NZ_PQFZ01000015.1"/>
</dbReference>
<accession>A0A2S4M0R0</accession>
<reference evidence="1 2" key="1">
    <citation type="submission" date="2018-01" db="EMBL/GenBank/DDBJ databases">
        <title>Genomic Encyclopedia of Type Strains, Phase III (KMG-III): the genomes of soil and plant-associated and newly described type strains.</title>
        <authorList>
            <person name="Whitman W."/>
        </authorList>
    </citation>
    <scope>NUCLEOTIDE SEQUENCE [LARGE SCALE GENOMIC DNA]</scope>
    <source>
        <strain evidence="1 2">1131</strain>
    </source>
</reference>
<dbReference type="PANTHER" id="PTHR30024">
    <property type="entry name" value="ALIPHATIC SULFONATES-BINDING PROTEIN-RELATED"/>
    <property type="match status" value="1"/>
</dbReference>
<evidence type="ECO:0000313" key="2">
    <source>
        <dbReference type="Proteomes" id="UP000236919"/>
    </source>
</evidence>
<dbReference type="Proteomes" id="UP000236919">
    <property type="component" value="Unassembled WGS sequence"/>
</dbReference>
<dbReference type="SUPFAM" id="SSF53850">
    <property type="entry name" value="Periplasmic binding protein-like II"/>
    <property type="match status" value="1"/>
</dbReference>
<gene>
    <name evidence="1" type="ORF">CYD53_11564</name>
</gene>
<dbReference type="OrthoDB" id="6788250at2"/>
<dbReference type="PANTHER" id="PTHR30024:SF2">
    <property type="entry name" value="ABC TRANSPORTER SUBSTRATE-BINDING PROTEIN"/>
    <property type="match status" value="1"/>
</dbReference>
<dbReference type="EMBL" id="PQFZ01000015">
    <property type="protein sequence ID" value="POR48316.1"/>
    <property type="molecule type" value="Genomic_DNA"/>
</dbReference>
<keyword evidence="2" id="KW-1185">Reference proteome</keyword>
<organism evidence="1 2">
    <name type="scientific">Bosea psychrotolerans</name>
    <dbReference type="NCBI Taxonomy" id="1871628"/>
    <lineage>
        <taxon>Bacteria</taxon>
        <taxon>Pseudomonadati</taxon>
        <taxon>Pseudomonadota</taxon>
        <taxon>Alphaproteobacteria</taxon>
        <taxon>Hyphomicrobiales</taxon>
        <taxon>Boseaceae</taxon>
        <taxon>Bosea</taxon>
    </lineage>
</organism>
<dbReference type="InterPro" id="IPR006311">
    <property type="entry name" value="TAT_signal"/>
</dbReference>
<evidence type="ECO:0000313" key="1">
    <source>
        <dbReference type="EMBL" id="POR48316.1"/>
    </source>
</evidence>
<dbReference type="Pfam" id="PF13379">
    <property type="entry name" value="NMT1_2"/>
    <property type="match status" value="1"/>
</dbReference>
<comment type="caution">
    <text evidence="1">The sequence shown here is derived from an EMBL/GenBank/DDBJ whole genome shotgun (WGS) entry which is preliminary data.</text>
</comment>
<sequence>MQALFSRRAVLAGAAAATALSAAPRRLRAAEAATITMAIQYGYAYLPVTVAEKLGLFAKQGAAAGLPGLTVKIQKISGAPAINDALISGSVDIGAYGLPGMLIAAEKTRGSMDIRGLAALVAGDNGLYTNKAEIKTLADFKPTDKIAVTSTTGQQGLLVRMAAEKAFGEGQSRRLDTMMIQLPHPDATSALITGGTISAYAAPHPYSDIVEKSPNVKRLFFFSDYLGERVTSGLLASKRAFVEANPQVAKAVVAAIDEAGAYIKANPRKAAEIFLESEKSSLALGETETMLTSVSEEWGVQPKGVMRFGTFMAKAGLLKAAPAKWQDTFFTPVAAGQGS</sequence>
<proteinExistence type="predicted"/>
<dbReference type="Gene3D" id="3.40.190.10">
    <property type="entry name" value="Periplasmic binding protein-like II"/>
    <property type="match status" value="2"/>
</dbReference>
<protein>
    <submittedName>
        <fullName evidence="1">NitT/TauT family transport system substrate-binding protein</fullName>
    </submittedName>
</protein>
<dbReference type="AlphaFoldDB" id="A0A2S4M0R0"/>
<dbReference type="PROSITE" id="PS51318">
    <property type="entry name" value="TAT"/>
    <property type="match status" value="1"/>
</dbReference>
<name>A0A2S4M0R0_9HYPH</name>